<organism evidence="2 3">
    <name type="scientific">Solanum tuberosum</name>
    <name type="common">Potato</name>
    <dbReference type="NCBI Taxonomy" id="4113"/>
    <lineage>
        <taxon>Eukaryota</taxon>
        <taxon>Viridiplantae</taxon>
        <taxon>Streptophyta</taxon>
        <taxon>Embryophyta</taxon>
        <taxon>Tracheophyta</taxon>
        <taxon>Spermatophyta</taxon>
        <taxon>Magnoliopsida</taxon>
        <taxon>eudicotyledons</taxon>
        <taxon>Gunneridae</taxon>
        <taxon>Pentapetalae</taxon>
        <taxon>asterids</taxon>
        <taxon>lamiids</taxon>
        <taxon>Solanales</taxon>
        <taxon>Solanaceae</taxon>
        <taxon>Solanoideae</taxon>
        <taxon>Solaneae</taxon>
        <taxon>Solanum</taxon>
    </lineage>
</organism>
<reference evidence="2 3" key="1">
    <citation type="journal article" date="2021" name="bioRxiv">
        <title>Chromosome-scale and haplotype-resolved genome assembly of a tetraploid potato cultivar.</title>
        <authorList>
            <person name="Sun H."/>
            <person name="Jiao W.-B."/>
            <person name="Krause K."/>
            <person name="Campoy J.A."/>
            <person name="Goel M."/>
            <person name="Folz-Donahue K."/>
            <person name="Kukat C."/>
            <person name="Huettel B."/>
            <person name="Schneeberger K."/>
        </authorList>
    </citation>
    <scope>NUCLEOTIDE SEQUENCE [LARGE SCALE GENOMIC DNA]</scope>
    <source>
        <strain evidence="2">SolTubOtavaFocal</strain>
        <tissue evidence="2">Leaves</tissue>
    </source>
</reference>
<gene>
    <name evidence="2" type="ORF">KY290_017880</name>
</gene>
<sequence length="104" mass="11665">MAGPGGSFCCPLSLVQIPNVAGLKRLDKETEGSPEDPSIVNPKSSILDLGMFNVSRSPHRQWREVRQGDPSLPFSFVARQSPKGDDTMVTKGERQERRRLLYYF</sequence>
<evidence type="ECO:0000313" key="2">
    <source>
        <dbReference type="EMBL" id="KAH0761807.1"/>
    </source>
</evidence>
<feature type="region of interest" description="Disordered" evidence="1">
    <location>
        <begin position="73"/>
        <end position="92"/>
    </location>
</feature>
<protein>
    <submittedName>
        <fullName evidence="2">Uncharacterized protein</fullName>
    </submittedName>
</protein>
<keyword evidence="3" id="KW-1185">Reference proteome</keyword>
<evidence type="ECO:0000256" key="1">
    <source>
        <dbReference type="SAM" id="MobiDB-lite"/>
    </source>
</evidence>
<evidence type="ECO:0000313" key="3">
    <source>
        <dbReference type="Proteomes" id="UP000826656"/>
    </source>
</evidence>
<comment type="caution">
    <text evidence="2">The sequence shown here is derived from an EMBL/GenBank/DDBJ whole genome shotgun (WGS) entry which is preliminary data.</text>
</comment>
<feature type="compositionally biased region" description="Basic and acidic residues" evidence="1">
    <location>
        <begin position="82"/>
        <end position="92"/>
    </location>
</feature>
<dbReference type="EMBL" id="JAIVGD010000013">
    <property type="protein sequence ID" value="KAH0761807.1"/>
    <property type="molecule type" value="Genomic_DNA"/>
</dbReference>
<proteinExistence type="predicted"/>
<name>A0ABQ7VCL1_SOLTU</name>
<accession>A0ABQ7VCL1</accession>
<dbReference type="Proteomes" id="UP000826656">
    <property type="component" value="Unassembled WGS sequence"/>
</dbReference>